<keyword evidence="2" id="KW-1185">Reference proteome</keyword>
<dbReference type="Gene3D" id="3.20.20.70">
    <property type="entry name" value="Aldolase class I"/>
    <property type="match status" value="1"/>
</dbReference>
<organism evidence="1 2">
    <name type="scientific">Brenneria salicis ATCC 15712 = DSM 30166</name>
    <dbReference type="NCBI Taxonomy" id="714314"/>
    <lineage>
        <taxon>Bacteria</taxon>
        <taxon>Pseudomonadati</taxon>
        <taxon>Pseudomonadota</taxon>
        <taxon>Gammaproteobacteria</taxon>
        <taxon>Enterobacterales</taxon>
        <taxon>Pectobacteriaceae</taxon>
        <taxon>Brenneria</taxon>
    </lineage>
</organism>
<evidence type="ECO:0000313" key="1">
    <source>
        <dbReference type="EMBL" id="RBP59904.1"/>
    </source>
</evidence>
<gene>
    <name evidence="1" type="ORF">DES54_13535</name>
</gene>
<protein>
    <recommendedName>
        <fullName evidence="3">NADH:flavin oxidoreductase/NADH oxidase family protein</fullName>
    </recommendedName>
</protein>
<proteinExistence type="predicted"/>
<dbReference type="Proteomes" id="UP000253046">
    <property type="component" value="Unassembled WGS sequence"/>
</dbReference>
<dbReference type="InterPro" id="IPR013785">
    <property type="entry name" value="Aldolase_TIM"/>
</dbReference>
<evidence type="ECO:0000313" key="2">
    <source>
        <dbReference type="Proteomes" id="UP000253046"/>
    </source>
</evidence>
<dbReference type="SUPFAM" id="SSF51395">
    <property type="entry name" value="FMN-linked oxidoreductases"/>
    <property type="match status" value="1"/>
</dbReference>
<dbReference type="AlphaFoldDB" id="A0A366I0T3"/>
<evidence type="ECO:0008006" key="3">
    <source>
        <dbReference type="Google" id="ProtNLM"/>
    </source>
</evidence>
<comment type="caution">
    <text evidence="1">The sequence shown here is derived from an EMBL/GenBank/DDBJ whole genome shotgun (WGS) entry which is preliminary data.</text>
</comment>
<dbReference type="EMBL" id="QNRY01000035">
    <property type="protein sequence ID" value="RBP59904.1"/>
    <property type="molecule type" value="Genomic_DNA"/>
</dbReference>
<accession>A0A366I0T3</accession>
<name>A0A366I0T3_9GAMM</name>
<reference evidence="1 2" key="1">
    <citation type="submission" date="2018-06" db="EMBL/GenBank/DDBJ databases">
        <title>Genomic Encyclopedia of Type Strains, Phase IV (KMG-IV): sequencing the most valuable type-strain genomes for metagenomic binning, comparative biology and taxonomic classification.</title>
        <authorList>
            <person name="Goeker M."/>
        </authorList>
    </citation>
    <scope>NUCLEOTIDE SEQUENCE [LARGE SCALE GENOMIC DNA]</scope>
    <source>
        <strain evidence="1 2">DSM 30166</strain>
    </source>
</reference>
<sequence length="36" mass="4004">MTDINLKLLKSFTLPNGVTLKNRVLMAPMTTCSGFF</sequence>